<comment type="caution">
    <text evidence="1">The sequence shown here is derived from an EMBL/GenBank/DDBJ whole genome shotgun (WGS) entry which is preliminary data.</text>
</comment>
<evidence type="ECO:0000313" key="1">
    <source>
        <dbReference type="EMBL" id="KAG5531662.1"/>
    </source>
</evidence>
<gene>
    <name evidence="1" type="ORF">RHGRI_026321</name>
</gene>
<name>A0AAV6IVX0_9ERIC</name>
<dbReference type="Proteomes" id="UP000823749">
    <property type="component" value="Chromosome 9"/>
</dbReference>
<evidence type="ECO:0000313" key="2">
    <source>
        <dbReference type="Proteomes" id="UP000823749"/>
    </source>
</evidence>
<reference evidence="1" key="1">
    <citation type="submission" date="2020-08" db="EMBL/GenBank/DDBJ databases">
        <title>Plant Genome Project.</title>
        <authorList>
            <person name="Zhang R.-G."/>
        </authorList>
    </citation>
    <scope>NUCLEOTIDE SEQUENCE</scope>
    <source>
        <strain evidence="1">WSP0</strain>
        <tissue evidence="1">Leaf</tissue>
    </source>
</reference>
<organism evidence="1 2">
    <name type="scientific">Rhododendron griersonianum</name>
    <dbReference type="NCBI Taxonomy" id="479676"/>
    <lineage>
        <taxon>Eukaryota</taxon>
        <taxon>Viridiplantae</taxon>
        <taxon>Streptophyta</taxon>
        <taxon>Embryophyta</taxon>
        <taxon>Tracheophyta</taxon>
        <taxon>Spermatophyta</taxon>
        <taxon>Magnoliopsida</taxon>
        <taxon>eudicotyledons</taxon>
        <taxon>Gunneridae</taxon>
        <taxon>Pentapetalae</taxon>
        <taxon>asterids</taxon>
        <taxon>Ericales</taxon>
        <taxon>Ericaceae</taxon>
        <taxon>Ericoideae</taxon>
        <taxon>Rhodoreae</taxon>
        <taxon>Rhododendron</taxon>
    </lineage>
</organism>
<sequence length="141" mass="15144">MFGFFLALGGGSSSPPGFSLSTPILSPPPRTLLLFRCAADPVSDRWAAVGGCCWTSPGLLNGGGCLVVLSFHPSWFPLPFLLPPSPICFPAGFIVVAGWPNGEGAVVGGRVSRWWWAHLAGDQIFSDGPRLRPVLWRLVWR</sequence>
<evidence type="ECO:0008006" key="3">
    <source>
        <dbReference type="Google" id="ProtNLM"/>
    </source>
</evidence>
<accession>A0AAV6IVX0</accession>
<proteinExistence type="predicted"/>
<dbReference type="AlphaFoldDB" id="A0AAV6IVX0"/>
<protein>
    <recommendedName>
        <fullName evidence="3">Secreted protein</fullName>
    </recommendedName>
</protein>
<keyword evidence="2" id="KW-1185">Reference proteome</keyword>
<dbReference type="EMBL" id="JACTNZ010000009">
    <property type="protein sequence ID" value="KAG5531662.1"/>
    <property type="molecule type" value="Genomic_DNA"/>
</dbReference>